<dbReference type="InterPro" id="IPR027791">
    <property type="entry name" value="Galactosyl_T_C"/>
</dbReference>
<dbReference type="Proteomes" id="UP000248054">
    <property type="component" value="Unassembled WGS sequence"/>
</dbReference>
<organism evidence="4 5">
    <name type="scientific">Winogradskyella epiphytica</name>
    <dbReference type="NCBI Taxonomy" id="262005"/>
    <lineage>
        <taxon>Bacteria</taxon>
        <taxon>Pseudomonadati</taxon>
        <taxon>Bacteroidota</taxon>
        <taxon>Flavobacteriia</taxon>
        <taxon>Flavobacteriales</taxon>
        <taxon>Flavobacteriaceae</taxon>
        <taxon>Winogradskyella</taxon>
    </lineage>
</organism>
<dbReference type="EMBL" id="QJTD01000003">
    <property type="protein sequence ID" value="PYE81014.1"/>
    <property type="molecule type" value="Genomic_DNA"/>
</dbReference>
<dbReference type="Pfam" id="PF00535">
    <property type="entry name" value="Glycos_transf_2"/>
    <property type="match status" value="1"/>
</dbReference>
<dbReference type="SUPFAM" id="SSF53448">
    <property type="entry name" value="Nucleotide-diphospho-sugar transferases"/>
    <property type="match status" value="1"/>
</dbReference>
<dbReference type="InterPro" id="IPR050834">
    <property type="entry name" value="Glycosyltransf_2"/>
</dbReference>
<evidence type="ECO:0000259" key="3">
    <source>
        <dbReference type="Pfam" id="PF02709"/>
    </source>
</evidence>
<dbReference type="InterPro" id="IPR029044">
    <property type="entry name" value="Nucleotide-diphossugar_trans"/>
</dbReference>
<dbReference type="Gene3D" id="3.90.550.10">
    <property type="entry name" value="Spore Coat Polysaccharide Biosynthesis Protein SpsA, Chain A"/>
    <property type="match status" value="1"/>
</dbReference>
<sequence length="276" mass="32084">MQSNPIASVIISTYNQPNWLDLVLHSYNFQSRNDFEIIIADDGSDERTKIVIDSFRAKTELNIIHVWQEDDGFQKTKILNKAIVASNTDYLIFTDGDCIARKDFVETHLNLRRTKYALSGGYFKLDASVSNKISKEVIQKQECFDKEWLLAQGQTKSFKFNKLTKSKTKARLLNTLTPTKATFDGMNVSCYKQDILAVNGFDERMQYGAEDREVGERMMNNGIKFLQIRYSAICVHLYHDRPYKNEEILQKNNAIRKETKRLKSYYTDFGINKKKH</sequence>
<evidence type="ECO:0000313" key="4">
    <source>
        <dbReference type="EMBL" id="PYE81014.1"/>
    </source>
</evidence>
<dbReference type="AlphaFoldDB" id="A0A2V4XEJ9"/>
<dbReference type="Pfam" id="PF02709">
    <property type="entry name" value="Glyco_transf_7C"/>
    <property type="match status" value="1"/>
</dbReference>
<dbReference type="RefSeq" id="WP_110475636.1">
    <property type="nucleotide sequence ID" value="NZ_BMWQ01000003.1"/>
</dbReference>
<dbReference type="GO" id="GO:0016740">
    <property type="term" value="F:transferase activity"/>
    <property type="evidence" value="ECO:0007669"/>
    <property type="project" value="UniProtKB-KW"/>
</dbReference>
<feature type="domain" description="Galactosyltransferase C-terminal" evidence="3">
    <location>
        <begin position="182"/>
        <end position="239"/>
    </location>
</feature>
<dbReference type="CDD" id="cd06420">
    <property type="entry name" value="GT2_Chondriotin_Pol_N"/>
    <property type="match status" value="1"/>
</dbReference>
<dbReference type="PANTHER" id="PTHR43685">
    <property type="entry name" value="GLYCOSYLTRANSFERASE"/>
    <property type="match status" value="1"/>
</dbReference>
<keyword evidence="1 4" id="KW-0808">Transferase</keyword>
<proteinExistence type="predicted"/>
<dbReference type="OrthoDB" id="9801954at2"/>
<keyword evidence="5" id="KW-1185">Reference proteome</keyword>
<evidence type="ECO:0000313" key="5">
    <source>
        <dbReference type="Proteomes" id="UP000248054"/>
    </source>
</evidence>
<reference evidence="4 5" key="1">
    <citation type="submission" date="2018-06" db="EMBL/GenBank/DDBJ databases">
        <title>Genomic Encyclopedia of Type Strains, Phase III (KMG-III): the genomes of soil and plant-associated and newly described type strains.</title>
        <authorList>
            <person name="Whitman W."/>
        </authorList>
    </citation>
    <scope>NUCLEOTIDE SEQUENCE [LARGE SCALE GENOMIC DNA]</scope>
    <source>
        <strain evidence="4 5">CECT 7945</strain>
    </source>
</reference>
<feature type="domain" description="Glycosyltransferase 2-like" evidence="2">
    <location>
        <begin position="8"/>
        <end position="111"/>
    </location>
</feature>
<evidence type="ECO:0000256" key="1">
    <source>
        <dbReference type="ARBA" id="ARBA00022679"/>
    </source>
</evidence>
<dbReference type="PANTHER" id="PTHR43685:SF3">
    <property type="entry name" value="SLR2126 PROTEIN"/>
    <property type="match status" value="1"/>
</dbReference>
<protein>
    <submittedName>
        <fullName evidence="4">Glycosyltransferase involved in cell wall biosynthesis</fullName>
    </submittedName>
</protein>
<comment type="caution">
    <text evidence="4">The sequence shown here is derived from an EMBL/GenBank/DDBJ whole genome shotgun (WGS) entry which is preliminary data.</text>
</comment>
<accession>A0A2V4XEJ9</accession>
<evidence type="ECO:0000259" key="2">
    <source>
        <dbReference type="Pfam" id="PF00535"/>
    </source>
</evidence>
<name>A0A2V4XEJ9_9FLAO</name>
<dbReference type="InterPro" id="IPR001173">
    <property type="entry name" value="Glyco_trans_2-like"/>
</dbReference>
<gene>
    <name evidence="4" type="ORF">DFQ11_10394</name>
</gene>